<accession>A0A1S1U241</accession>
<protein>
    <submittedName>
        <fullName evidence="2">Uncharacterized protein</fullName>
    </submittedName>
</protein>
<comment type="caution">
    <text evidence="2">The sequence shown here is derived from an EMBL/GenBank/DDBJ whole genome shotgun (WGS) entry which is preliminary data.</text>
</comment>
<dbReference type="PROSITE" id="PS51257">
    <property type="entry name" value="PROKAR_LIPOPROTEIN"/>
    <property type="match status" value="1"/>
</dbReference>
<name>A0A1S1U241_9BURK</name>
<dbReference type="EMBL" id="LFKP01000014">
    <property type="protein sequence ID" value="OHV93864.1"/>
    <property type="molecule type" value="Genomic_DNA"/>
</dbReference>
<dbReference type="AlphaFoldDB" id="A0A1S1U241"/>
<sequence>MKHFIVLAFWAIVLACPSAIAGTQVLGAEIGVTTSEQLRKALSKNTKIRDRGVNQYSGGQMLATDGSSYDIQGLSEVVYIFNVQGKLAGVIMDMDKNRFASIYQLLRQKYKVRSEKRPFVGDQYAIFKPADATIELDAPHLSFTMEVRYLRNDLLQKFNADTAAEEAAKKKTEAEKF</sequence>
<evidence type="ECO:0000313" key="2">
    <source>
        <dbReference type="EMBL" id="OHV93864.1"/>
    </source>
</evidence>
<feature type="signal peptide" evidence="1">
    <location>
        <begin position="1"/>
        <end position="21"/>
    </location>
</feature>
<gene>
    <name evidence="2" type="ORF">AKG95_24935</name>
</gene>
<reference evidence="2 3" key="1">
    <citation type="submission" date="2015-06" db="EMBL/GenBank/DDBJ databases">
        <title>Draft genome sequencing of a biphenyl-degrading bacterium, Janthinobacterium lividum MEG1.</title>
        <authorList>
            <person name="Shimodaira J."/>
            <person name="Hatta T."/>
        </authorList>
    </citation>
    <scope>NUCLEOTIDE SEQUENCE [LARGE SCALE GENOMIC DNA]</scope>
    <source>
        <strain evidence="2 3">MEG1</strain>
    </source>
</reference>
<feature type="chain" id="PRO_5010192875" evidence="1">
    <location>
        <begin position="22"/>
        <end position="177"/>
    </location>
</feature>
<keyword evidence="1" id="KW-0732">Signal</keyword>
<proteinExistence type="predicted"/>
<organism evidence="2 3">
    <name type="scientific">Janthinobacterium lividum</name>
    <dbReference type="NCBI Taxonomy" id="29581"/>
    <lineage>
        <taxon>Bacteria</taxon>
        <taxon>Pseudomonadati</taxon>
        <taxon>Pseudomonadota</taxon>
        <taxon>Betaproteobacteria</taxon>
        <taxon>Burkholderiales</taxon>
        <taxon>Oxalobacteraceae</taxon>
        <taxon>Janthinobacterium</taxon>
    </lineage>
</organism>
<evidence type="ECO:0000313" key="3">
    <source>
        <dbReference type="Proteomes" id="UP000179840"/>
    </source>
</evidence>
<dbReference type="Proteomes" id="UP000179840">
    <property type="component" value="Unassembled WGS sequence"/>
</dbReference>
<evidence type="ECO:0000256" key="1">
    <source>
        <dbReference type="SAM" id="SignalP"/>
    </source>
</evidence>
<dbReference type="RefSeq" id="WP_071079600.1">
    <property type="nucleotide sequence ID" value="NZ_LFKP01000014.1"/>
</dbReference>